<dbReference type="GO" id="GO:0008237">
    <property type="term" value="F:metallopeptidase activity"/>
    <property type="evidence" value="ECO:0007669"/>
    <property type="project" value="UniProtKB-KW"/>
</dbReference>
<organism evidence="14 15">
    <name type="scientific">Chitinimonas lacunae</name>
    <dbReference type="NCBI Taxonomy" id="1963018"/>
    <lineage>
        <taxon>Bacteria</taxon>
        <taxon>Pseudomonadati</taxon>
        <taxon>Pseudomonadota</taxon>
        <taxon>Betaproteobacteria</taxon>
        <taxon>Neisseriales</taxon>
        <taxon>Chitinibacteraceae</taxon>
        <taxon>Chitinimonas</taxon>
    </lineage>
</organism>
<dbReference type="InterPro" id="IPR011990">
    <property type="entry name" value="TPR-like_helical_dom_sf"/>
</dbReference>
<protein>
    <submittedName>
        <fullName evidence="14">M48 family metalloprotease</fullName>
        <ecNumber evidence="14">3.4.24.-</ecNumber>
    </submittedName>
</protein>
<evidence type="ECO:0000256" key="3">
    <source>
        <dbReference type="ARBA" id="ARBA00022475"/>
    </source>
</evidence>
<keyword evidence="11 12" id="KW-0472">Membrane</keyword>
<dbReference type="EMBL" id="JBHSBU010000001">
    <property type="protein sequence ID" value="MFC4160795.1"/>
    <property type="molecule type" value="Genomic_DNA"/>
</dbReference>
<proteinExistence type="predicted"/>
<evidence type="ECO:0000256" key="4">
    <source>
        <dbReference type="ARBA" id="ARBA00022670"/>
    </source>
</evidence>
<dbReference type="SUPFAM" id="SSF48452">
    <property type="entry name" value="TPR-like"/>
    <property type="match status" value="1"/>
</dbReference>
<feature type="transmembrane region" description="Helical" evidence="12">
    <location>
        <begin position="30"/>
        <end position="56"/>
    </location>
</feature>
<keyword evidence="9 12" id="KW-1133">Transmembrane helix</keyword>
<evidence type="ECO:0000256" key="9">
    <source>
        <dbReference type="ARBA" id="ARBA00022989"/>
    </source>
</evidence>
<dbReference type="Pfam" id="PF01435">
    <property type="entry name" value="Peptidase_M48"/>
    <property type="match status" value="1"/>
</dbReference>
<dbReference type="InterPro" id="IPR001915">
    <property type="entry name" value="Peptidase_M48"/>
</dbReference>
<keyword evidence="10 14" id="KW-0482">Metalloprotease</keyword>
<keyword evidence="5 12" id="KW-0812">Transmembrane</keyword>
<accession>A0ABV8MVC7</accession>
<evidence type="ECO:0000259" key="13">
    <source>
        <dbReference type="Pfam" id="PF01435"/>
    </source>
</evidence>
<dbReference type="EC" id="3.4.24.-" evidence="14"/>
<keyword evidence="4" id="KW-0645">Protease</keyword>
<evidence type="ECO:0000256" key="7">
    <source>
        <dbReference type="ARBA" id="ARBA00022801"/>
    </source>
</evidence>
<keyword evidence="3" id="KW-1003">Cell membrane</keyword>
<sequence>MNKESYEALVAQLVREADDHPELFRRKTALLVLLGLGYLGLLLTLALVMMTLAPWWLTQQGLGVVGIGTVLAGLMLGASTLITLYLPFSLPEGELVDEHNAPELMRAIDKVRRAVNGPRLDAVWLTTEFGVSLIQHNRFGWFGQRRRHLTIGLPLLHCLSGGQFAAVLAHEYSHLPRGGGHPGAWIYHQRQLWRQLAERLGEVGWLGWTLRPFLFHYWPHFDAYTFVFCRNEEFQADRLAAEVAGPRHTADALLAMHLRADFLEKDFWPRQLAVAEREPAPVGRPFATLPLALRASFDEAIDRDRLRALLAVKRSRHDTHPTLTERLVALQMGARVVPPPEHSAAERVLGHRAVDWARLLDERWREEIHGWWRDEFRAAERAQERLRQWDEVSPGPAGARFEYAVLTERYRPDSDPVPLYQNVLQQDPHHMGAHYAIGRLLVAKGHIDGLHHLDYAAHGDNLELSWAACQHAARFLESRGQEVAARRYQERAEALLA</sequence>
<keyword evidence="6" id="KW-0479">Metal-binding</keyword>
<evidence type="ECO:0000256" key="2">
    <source>
        <dbReference type="ARBA" id="ARBA00004651"/>
    </source>
</evidence>
<evidence type="ECO:0000313" key="15">
    <source>
        <dbReference type="Proteomes" id="UP001595791"/>
    </source>
</evidence>
<dbReference type="CDD" id="cd07328">
    <property type="entry name" value="M48_Ste24p_like"/>
    <property type="match status" value="1"/>
</dbReference>
<feature type="transmembrane region" description="Helical" evidence="12">
    <location>
        <begin position="62"/>
        <end position="86"/>
    </location>
</feature>
<comment type="subcellular location">
    <subcellularLocation>
        <location evidence="2">Cell membrane</location>
        <topology evidence="2">Multi-pass membrane protein</topology>
    </subcellularLocation>
</comment>
<evidence type="ECO:0000256" key="8">
    <source>
        <dbReference type="ARBA" id="ARBA00022833"/>
    </source>
</evidence>
<dbReference type="RefSeq" id="WP_378166015.1">
    <property type="nucleotide sequence ID" value="NZ_JBHSBU010000001.1"/>
</dbReference>
<evidence type="ECO:0000256" key="10">
    <source>
        <dbReference type="ARBA" id="ARBA00023049"/>
    </source>
</evidence>
<evidence type="ECO:0000256" key="12">
    <source>
        <dbReference type="SAM" id="Phobius"/>
    </source>
</evidence>
<evidence type="ECO:0000256" key="1">
    <source>
        <dbReference type="ARBA" id="ARBA00001947"/>
    </source>
</evidence>
<reference evidence="15" key="1">
    <citation type="journal article" date="2019" name="Int. J. Syst. Evol. Microbiol.">
        <title>The Global Catalogue of Microorganisms (GCM) 10K type strain sequencing project: providing services to taxonomists for standard genome sequencing and annotation.</title>
        <authorList>
            <consortium name="The Broad Institute Genomics Platform"/>
            <consortium name="The Broad Institute Genome Sequencing Center for Infectious Disease"/>
            <person name="Wu L."/>
            <person name="Ma J."/>
        </authorList>
    </citation>
    <scope>NUCLEOTIDE SEQUENCE [LARGE SCALE GENOMIC DNA]</scope>
    <source>
        <strain evidence="15">LMG 29894</strain>
    </source>
</reference>
<evidence type="ECO:0000256" key="11">
    <source>
        <dbReference type="ARBA" id="ARBA00023136"/>
    </source>
</evidence>
<keyword evidence="7 14" id="KW-0378">Hydrolase</keyword>
<feature type="domain" description="Peptidase M48" evidence="13">
    <location>
        <begin position="153"/>
        <end position="331"/>
    </location>
</feature>
<dbReference type="PANTHER" id="PTHR43221:SF1">
    <property type="entry name" value="PROTEASE HTPX"/>
    <property type="match status" value="1"/>
</dbReference>
<keyword evidence="15" id="KW-1185">Reference proteome</keyword>
<keyword evidence="8" id="KW-0862">Zinc</keyword>
<gene>
    <name evidence="14" type="ORF">ACFOW7_15750</name>
</gene>
<comment type="caution">
    <text evidence="14">The sequence shown here is derived from an EMBL/GenBank/DDBJ whole genome shotgun (WGS) entry which is preliminary data.</text>
</comment>
<dbReference type="PANTHER" id="PTHR43221">
    <property type="entry name" value="PROTEASE HTPX"/>
    <property type="match status" value="1"/>
</dbReference>
<dbReference type="Proteomes" id="UP001595791">
    <property type="component" value="Unassembled WGS sequence"/>
</dbReference>
<dbReference type="InterPro" id="IPR050083">
    <property type="entry name" value="HtpX_protease"/>
</dbReference>
<evidence type="ECO:0000256" key="5">
    <source>
        <dbReference type="ARBA" id="ARBA00022692"/>
    </source>
</evidence>
<evidence type="ECO:0000256" key="6">
    <source>
        <dbReference type="ARBA" id="ARBA00022723"/>
    </source>
</evidence>
<evidence type="ECO:0000313" key="14">
    <source>
        <dbReference type="EMBL" id="MFC4160795.1"/>
    </source>
</evidence>
<name>A0ABV8MVC7_9NEIS</name>
<comment type="cofactor">
    <cofactor evidence="1">
        <name>Zn(2+)</name>
        <dbReference type="ChEBI" id="CHEBI:29105"/>
    </cofactor>
</comment>